<comment type="caution">
    <text evidence="4">The sequence shown here is derived from an EMBL/GenBank/DDBJ whole genome shotgun (WGS) entry which is preliminary data.</text>
</comment>
<dbReference type="Proteomes" id="UP000624041">
    <property type="component" value="Unassembled WGS sequence"/>
</dbReference>
<keyword evidence="3" id="KW-0472">Membrane</keyword>
<dbReference type="AlphaFoldDB" id="A0A918CY76"/>
<evidence type="ECO:0000313" key="4">
    <source>
        <dbReference type="EMBL" id="GGN48894.1"/>
    </source>
</evidence>
<keyword evidence="3" id="KW-0812">Transmembrane</keyword>
<feature type="transmembrane region" description="Helical" evidence="3">
    <location>
        <begin position="12"/>
        <end position="37"/>
    </location>
</feature>
<organism evidence="4 5">
    <name type="scientific">Oceanobacillus indicireducens</name>
    <dbReference type="NCBI Taxonomy" id="1004261"/>
    <lineage>
        <taxon>Bacteria</taxon>
        <taxon>Bacillati</taxon>
        <taxon>Bacillota</taxon>
        <taxon>Bacilli</taxon>
        <taxon>Bacillales</taxon>
        <taxon>Bacillaceae</taxon>
        <taxon>Oceanobacillus</taxon>
    </lineage>
</organism>
<keyword evidence="3" id="KW-1133">Transmembrane helix</keyword>
<evidence type="ECO:0000313" key="5">
    <source>
        <dbReference type="Proteomes" id="UP000624041"/>
    </source>
</evidence>
<dbReference type="EMBL" id="BMOS01000001">
    <property type="protein sequence ID" value="GGN48894.1"/>
    <property type="molecule type" value="Genomic_DNA"/>
</dbReference>
<proteinExistence type="predicted"/>
<dbReference type="GO" id="GO:0009986">
    <property type="term" value="C:cell surface"/>
    <property type="evidence" value="ECO:0007669"/>
    <property type="project" value="UniProtKB-SubCell"/>
</dbReference>
<comment type="subcellular location">
    <subcellularLocation>
        <location evidence="1">Cell surface</location>
    </subcellularLocation>
</comment>
<evidence type="ECO:0008006" key="6">
    <source>
        <dbReference type="Google" id="ProtNLM"/>
    </source>
</evidence>
<dbReference type="GO" id="GO:0030420">
    <property type="term" value="P:establishment of competence for transformation"/>
    <property type="evidence" value="ECO:0007669"/>
    <property type="project" value="UniProtKB-KW"/>
</dbReference>
<dbReference type="PROSITE" id="PS00409">
    <property type="entry name" value="PROKAR_NTER_METHYL"/>
    <property type="match status" value="1"/>
</dbReference>
<gene>
    <name evidence="4" type="ORF">GCM10007971_00990</name>
</gene>
<evidence type="ECO:0000256" key="2">
    <source>
        <dbReference type="ARBA" id="ARBA00023287"/>
    </source>
</evidence>
<dbReference type="RefSeq" id="WP_188855586.1">
    <property type="nucleotide sequence ID" value="NZ_BMOS01000001.1"/>
</dbReference>
<name>A0A918CY76_9BACI</name>
<reference evidence="4" key="1">
    <citation type="journal article" date="2014" name="Int. J. Syst. Evol. Microbiol.">
        <title>Complete genome sequence of Corynebacterium casei LMG S-19264T (=DSM 44701T), isolated from a smear-ripened cheese.</title>
        <authorList>
            <consortium name="US DOE Joint Genome Institute (JGI-PGF)"/>
            <person name="Walter F."/>
            <person name="Albersmeier A."/>
            <person name="Kalinowski J."/>
            <person name="Ruckert C."/>
        </authorList>
    </citation>
    <scope>NUCLEOTIDE SEQUENCE</scope>
    <source>
        <strain evidence="4">JCM 17251</strain>
    </source>
</reference>
<sequence length="147" mass="16823">MRKQLANEKGLTLIELLAVFTISSILIFLISSVLVGVQKQHIVQSDESESIFNVTYAAKVITKDFRRAEKIELVEENNIKKLRFTLSKLSGSTINEYYLTDTTLYKNASPLVRGITEFLVTVENDMYMIEIEDRSGKTIKTELIKRK</sequence>
<evidence type="ECO:0000256" key="3">
    <source>
        <dbReference type="SAM" id="Phobius"/>
    </source>
</evidence>
<protein>
    <recommendedName>
        <fullName evidence="6">Prepilin-type N-terminal cleavage/methylation domain-containing protein</fullName>
    </recommendedName>
</protein>
<evidence type="ECO:0000256" key="1">
    <source>
        <dbReference type="ARBA" id="ARBA00004241"/>
    </source>
</evidence>
<dbReference type="InterPro" id="IPR012902">
    <property type="entry name" value="N_methyl_site"/>
</dbReference>
<keyword evidence="2" id="KW-0178">Competence</keyword>
<reference evidence="4" key="2">
    <citation type="submission" date="2020-09" db="EMBL/GenBank/DDBJ databases">
        <authorList>
            <person name="Sun Q."/>
            <person name="Ohkuma M."/>
        </authorList>
    </citation>
    <scope>NUCLEOTIDE SEQUENCE</scope>
    <source>
        <strain evidence="4">JCM 17251</strain>
    </source>
</reference>
<keyword evidence="5" id="KW-1185">Reference proteome</keyword>
<accession>A0A918CY76</accession>
<dbReference type="Pfam" id="PF07963">
    <property type="entry name" value="N_methyl"/>
    <property type="match status" value="1"/>
</dbReference>